<dbReference type="InterPro" id="IPR019291">
    <property type="entry name" value="Host_attachment_protein"/>
</dbReference>
<gene>
    <name evidence="1" type="ORF">Tchl_2659</name>
</gene>
<accession>A0A1H5YSP4</accession>
<proteinExistence type="predicted"/>
<sequence length="146" mass="15705">MAITWILVANASLAKLYANLGPNKGLTLVKELIHPESRQKNADLVTDRSGAMAANGSGGGSMQPQTLPKHHEAKVFAHQIAQELYQGRAANAFRRAILVAPPAFMGMLNTVIDGPTAQLITDRFEKDYTKTPENELGARLGSAILL</sequence>
<evidence type="ECO:0000313" key="1">
    <source>
        <dbReference type="EMBL" id="APR05485.1"/>
    </source>
</evidence>
<dbReference type="KEGG" id="tcl:Tchl_2659"/>
<dbReference type="Pfam" id="PF10116">
    <property type="entry name" value="Host_attach"/>
    <property type="match status" value="1"/>
</dbReference>
<reference evidence="1 2" key="1">
    <citation type="submission" date="2016-12" db="EMBL/GenBank/DDBJ databases">
        <title>Complete genome sequence of Thauera chlorobenzoica, a Betaproteobacterium degrading haloaromatics anaerobically to CO2 and halides.</title>
        <authorList>
            <person name="Goris T."/>
            <person name="Mergelsberg M."/>
            <person name="Boll M."/>
        </authorList>
    </citation>
    <scope>NUCLEOTIDE SEQUENCE [LARGE SCALE GENOMIC DNA]</scope>
    <source>
        <strain evidence="1 2">3CB1</strain>
    </source>
</reference>
<protein>
    <submittedName>
        <fullName evidence="1">Uncharacterized protein</fullName>
    </submittedName>
</protein>
<evidence type="ECO:0000313" key="2">
    <source>
        <dbReference type="Proteomes" id="UP000185739"/>
    </source>
</evidence>
<name>A0A1H5YSP4_9RHOO</name>
<dbReference type="RefSeq" id="WP_075148839.1">
    <property type="nucleotide sequence ID" value="NZ_CP018839.1"/>
</dbReference>
<dbReference type="EMBL" id="CP018839">
    <property type="protein sequence ID" value="APR05485.1"/>
    <property type="molecule type" value="Genomic_DNA"/>
</dbReference>
<organism evidence="1 2">
    <name type="scientific">Thauera chlorobenzoica</name>
    <dbReference type="NCBI Taxonomy" id="96773"/>
    <lineage>
        <taxon>Bacteria</taxon>
        <taxon>Pseudomonadati</taxon>
        <taxon>Pseudomonadota</taxon>
        <taxon>Betaproteobacteria</taxon>
        <taxon>Rhodocyclales</taxon>
        <taxon>Zoogloeaceae</taxon>
        <taxon>Thauera</taxon>
    </lineage>
</organism>
<dbReference type="OrthoDB" id="329419at2"/>
<keyword evidence="2" id="KW-1185">Reference proteome</keyword>
<dbReference type="AlphaFoldDB" id="A0A1H5YSP4"/>
<dbReference type="Proteomes" id="UP000185739">
    <property type="component" value="Chromosome"/>
</dbReference>